<reference evidence="2" key="1">
    <citation type="journal article" date="2019" name="Int. J. Syst. Evol. Microbiol.">
        <title>The Global Catalogue of Microorganisms (GCM) 10K type strain sequencing project: providing services to taxonomists for standard genome sequencing and annotation.</title>
        <authorList>
            <consortium name="The Broad Institute Genomics Platform"/>
            <consortium name="The Broad Institute Genome Sequencing Center for Infectious Disease"/>
            <person name="Wu L."/>
            <person name="Ma J."/>
        </authorList>
    </citation>
    <scope>NUCLEOTIDE SEQUENCE [LARGE SCALE GENOMIC DNA]</scope>
    <source>
        <strain evidence="2">XZYJ18</strain>
    </source>
</reference>
<keyword evidence="2" id="KW-1185">Reference proteome</keyword>
<dbReference type="Proteomes" id="UP001596175">
    <property type="component" value="Unassembled WGS sequence"/>
</dbReference>
<evidence type="ECO:0000313" key="1">
    <source>
        <dbReference type="EMBL" id="MFC5142247.1"/>
    </source>
</evidence>
<comment type="caution">
    <text evidence="1">The sequence shown here is derived from an EMBL/GenBank/DDBJ whole genome shotgun (WGS) entry which is preliminary data.</text>
</comment>
<gene>
    <name evidence="1" type="ORF">ACFPK1_28755</name>
</gene>
<proteinExistence type="predicted"/>
<sequence length="99" mass="10976">MLSMTNRSAHPIDTRGRDPLTTVFGAESATYSCPDLASVDAHLAALCQRIELAAPRFPALESLFRGEIDRLLDRRCWLEAVSRTTSPAEWPGTRRPPLP</sequence>
<organism evidence="1 2">
    <name type="scientific">Actinomycetospora rhizophila</name>
    <dbReference type="NCBI Taxonomy" id="1416876"/>
    <lineage>
        <taxon>Bacteria</taxon>
        <taxon>Bacillati</taxon>
        <taxon>Actinomycetota</taxon>
        <taxon>Actinomycetes</taxon>
        <taxon>Pseudonocardiales</taxon>
        <taxon>Pseudonocardiaceae</taxon>
        <taxon>Actinomycetospora</taxon>
    </lineage>
</organism>
<dbReference type="RefSeq" id="WP_378024375.1">
    <property type="nucleotide sequence ID" value="NZ_JBHSKG010000022.1"/>
</dbReference>
<evidence type="ECO:0000313" key="2">
    <source>
        <dbReference type="Proteomes" id="UP001596175"/>
    </source>
</evidence>
<name>A0ABV9ZPW2_9PSEU</name>
<protein>
    <submittedName>
        <fullName evidence="1">Uncharacterized protein</fullName>
    </submittedName>
</protein>
<dbReference type="EMBL" id="JBHSKG010000022">
    <property type="protein sequence ID" value="MFC5142247.1"/>
    <property type="molecule type" value="Genomic_DNA"/>
</dbReference>
<accession>A0ABV9ZPW2</accession>